<dbReference type="Gene3D" id="3.40.50.880">
    <property type="match status" value="1"/>
</dbReference>
<dbReference type="PANTHER" id="PTHR43130">
    <property type="entry name" value="ARAC-FAMILY TRANSCRIPTIONAL REGULATOR"/>
    <property type="match status" value="1"/>
</dbReference>
<dbReference type="AlphaFoldDB" id="A0AAV9NJV8"/>
<dbReference type="Proteomes" id="UP001358417">
    <property type="component" value="Unassembled WGS sequence"/>
</dbReference>
<name>A0AAV9NJV8_9EURO</name>
<dbReference type="PANTHER" id="PTHR43130:SF3">
    <property type="entry name" value="HTH-TYPE TRANSCRIPTIONAL REGULATOR RV1931C"/>
    <property type="match status" value="1"/>
</dbReference>
<evidence type="ECO:0008006" key="3">
    <source>
        <dbReference type="Google" id="ProtNLM"/>
    </source>
</evidence>
<dbReference type="GeneID" id="89978964"/>
<sequence>MEQGPASTQSTRYNVLIPIYDQFNTLDVNAPFEILGNAALPTGESKIFNIFVTAEKTNTQSYEGATLVANLGFDEAISMVEAGNVDVLIVPGAGPEAIGEVLKTIGDPRGIFGVIDAFLRHGSKKHPSRPTPWLVSICTGALIIGSAGSFVGLTATTHWGGILNLQKICTAQGGPPTTIVRRRWVDAGLNQNGIHVLSSGGISCGMDAMLYFIKTVLGPQYAADIATMMDYVWNGGGFNGLSPSSALGQPMLESLGTGWTTSQS</sequence>
<dbReference type="SUPFAM" id="SSF52317">
    <property type="entry name" value="Class I glutamine amidotransferase-like"/>
    <property type="match status" value="1"/>
</dbReference>
<accession>A0AAV9NJV8</accession>
<comment type="caution">
    <text evidence="1">The sequence shown here is derived from an EMBL/GenBank/DDBJ whole genome shotgun (WGS) entry which is preliminary data.</text>
</comment>
<dbReference type="InterPro" id="IPR052158">
    <property type="entry name" value="INH-QAR"/>
</dbReference>
<gene>
    <name evidence="1" type="ORF">LTR84_010809</name>
</gene>
<evidence type="ECO:0000313" key="1">
    <source>
        <dbReference type="EMBL" id="KAK5058546.1"/>
    </source>
</evidence>
<dbReference type="RefSeq" id="XP_064709069.1">
    <property type="nucleotide sequence ID" value="XM_064854343.1"/>
</dbReference>
<evidence type="ECO:0000313" key="2">
    <source>
        <dbReference type="Proteomes" id="UP001358417"/>
    </source>
</evidence>
<proteinExistence type="predicted"/>
<keyword evidence="2" id="KW-1185">Reference proteome</keyword>
<dbReference type="InterPro" id="IPR029062">
    <property type="entry name" value="Class_I_gatase-like"/>
</dbReference>
<protein>
    <recommendedName>
        <fullName evidence="3">DJ-1/PfpI domain-containing protein</fullName>
    </recommendedName>
</protein>
<dbReference type="EMBL" id="JAVRRD010000005">
    <property type="protein sequence ID" value="KAK5058546.1"/>
    <property type="molecule type" value="Genomic_DNA"/>
</dbReference>
<organism evidence="1 2">
    <name type="scientific">Exophiala bonariae</name>
    <dbReference type="NCBI Taxonomy" id="1690606"/>
    <lineage>
        <taxon>Eukaryota</taxon>
        <taxon>Fungi</taxon>
        <taxon>Dikarya</taxon>
        <taxon>Ascomycota</taxon>
        <taxon>Pezizomycotina</taxon>
        <taxon>Eurotiomycetes</taxon>
        <taxon>Chaetothyriomycetidae</taxon>
        <taxon>Chaetothyriales</taxon>
        <taxon>Herpotrichiellaceae</taxon>
        <taxon>Exophiala</taxon>
    </lineage>
</organism>
<reference evidence="1 2" key="1">
    <citation type="submission" date="2023-08" db="EMBL/GenBank/DDBJ databases">
        <title>Black Yeasts Isolated from many extreme environments.</title>
        <authorList>
            <person name="Coleine C."/>
            <person name="Stajich J.E."/>
            <person name="Selbmann L."/>
        </authorList>
    </citation>
    <scope>NUCLEOTIDE SEQUENCE [LARGE SCALE GENOMIC DNA]</scope>
    <source>
        <strain evidence="1 2">CCFEE 5792</strain>
    </source>
</reference>